<keyword evidence="2" id="KW-0238">DNA-binding</keyword>
<organism evidence="2 3">
    <name type="scientific">Liparis tanakae</name>
    <name type="common">Tanaka's snailfish</name>
    <dbReference type="NCBI Taxonomy" id="230148"/>
    <lineage>
        <taxon>Eukaryota</taxon>
        <taxon>Metazoa</taxon>
        <taxon>Chordata</taxon>
        <taxon>Craniata</taxon>
        <taxon>Vertebrata</taxon>
        <taxon>Euteleostomi</taxon>
        <taxon>Actinopterygii</taxon>
        <taxon>Neopterygii</taxon>
        <taxon>Teleostei</taxon>
        <taxon>Neoteleostei</taxon>
        <taxon>Acanthomorphata</taxon>
        <taxon>Eupercaria</taxon>
        <taxon>Perciformes</taxon>
        <taxon>Cottioidei</taxon>
        <taxon>Cottales</taxon>
        <taxon>Liparidae</taxon>
        <taxon>Liparis</taxon>
    </lineage>
</organism>
<evidence type="ECO:0000313" key="2">
    <source>
        <dbReference type="EMBL" id="TNN23507.1"/>
    </source>
</evidence>
<dbReference type="InterPro" id="IPR051493">
    <property type="entry name" value="CHD"/>
</dbReference>
<keyword evidence="2" id="KW-0547">Nucleotide-binding</keyword>
<dbReference type="Pfam" id="PF23078">
    <property type="entry name" value="HTH_CHD6-9"/>
    <property type="match status" value="1"/>
</dbReference>
<reference evidence="2 3" key="1">
    <citation type="submission" date="2019-03" db="EMBL/GenBank/DDBJ databases">
        <title>First draft genome of Liparis tanakae, snailfish: a comprehensive survey of snailfish specific genes.</title>
        <authorList>
            <person name="Kim W."/>
            <person name="Song I."/>
            <person name="Jeong J.-H."/>
            <person name="Kim D."/>
            <person name="Kim S."/>
            <person name="Ryu S."/>
            <person name="Song J.Y."/>
            <person name="Lee S.K."/>
        </authorList>
    </citation>
    <scope>NUCLEOTIDE SEQUENCE [LARGE SCALE GENOMIC DNA]</scope>
    <source>
        <tissue evidence="2">Muscle</tissue>
    </source>
</reference>
<evidence type="ECO:0000259" key="1">
    <source>
        <dbReference type="Pfam" id="PF23078"/>
    </source>
</evidence>
<dbReference type="PANTHER" id="PTHR46850:SF1">
    <property type="entry name" value="CHROMODOMAIN-HELICASE-DNA-BINDING PROTEIN 9"/>
    <property type="match status" value="1"/>
</dbReference>
<dbReference type="AlphaFoldDB" id="A0A4Z2E459"/>
<dbReference type="PANTHER" id="PTHR46850">
    <property type="entry name" value="CHROMODOMAIN-HELICASE-DNA-BINDING PROTEIN 9"/>
    <property type="match status" value="1"/>
</dbReference>
<keyword evidence="3" id="KW-1185">Reference proteome</keyword>
<dbReference type="Proteomes" id="UP000314294">
    <property type="component" value="Unassembled WGS sequence"/>
</dbReference>
<keyword evidence="2" id="KW-0067">ATP-binding</keyword>
<protein>
    <submittedName>
        <fullName evidence="2">Chromodomain-helicase-DNA-binding protein 6</fullName>
    </submittedName>
</protein>
<accession>A0A4Z2E459</accession>
<gene>
    <name evidence="2" type="primary">Chd6</name>
    <name evidence="2" type="ORF">EYF80_066374</name>
</gene>
<sequence length="67" mass="8056">MTSFKVFALVSVMSWPRGRWTRREQADFYRTVSSYGVVFDPERKAFDWTQFRALARLERKTDPKSDF</sequence>
<comment type="caution">
    <text evidence="2">The sequence shown here is derived from an EMBL/GenBank/DDBJ whole genome shotgun (WGS) entry which is preliminary data.</text>
</comment>
<name>A0A4Z2E459_9TELE</name>
<dbReference type="InterPro" id="IPR056342">
    <property type="entry name" value="HTH_CHD6-9"/>
</dbReference>
<proteinExistence type="predicted"/>
<evidence type="ECO:0000313" key="3">
    <source>
        <dbReference type="Proteomes" id="UP000314294"/>
    </source>
</evidence>
<keyword evidence="2" id="KW-0347">Helicase</keyword>
<keyword evidence="2" id="KW-0378">Hydrolase</keyword>
<dbReference type="OrthoDB" id="5857104at2759"/>
<dbReference type="GO" id="GO:0003677">
    <property type="term" value="F:DNA binding"/>
    <property type="evidence" value="ECO:0007669"/>
    <property type="project" value="UniProtKB-KW"/>
</dbReference>
<feature type="domain" description="Chromodomain-helicase-DNA-binding protein 6-9 tri-helical" evidence="1">
    <location>
        <begin position="17"/>
        <end position="63"/>
    </location>
</feature>
<dbReference type="GO" id="GO:0004386">
    <property type="term" value="F:helicase activity"/>
    <property type="evidence" value="ECO:0007669"/>
    <property type="project" value="UniProtKB-KW"/>
</dbReference>
<dbReference type="EMBL" id="SRLO01018257">
    <property type="protein sequence ID" value="TNN23507.1"/>
    <property type="molecule type" value="Genomic_DNA"/>
</dbReference>